<accession>A0ABN8X5H3</accession>
<dbReference type="EMBL" id="OX458333">
    <property type="protein sequence ID" value="CAI8888811.1"/>
    <property type="molecule type" value="Genomic_DNA"/>
</dbReference>
<protein>
    <recommendedName>
        <fullName evidence="7">Integrase</fullName>
    </recommendedName>
</protein>
<dbReference type="InterPro" id="IPR013762">
    <property type="entry name" value="Integrase-like_cat_sf"/>
</dbReference>
<evidence type="ECO:0000256" key="4">
    <source>
        <dbReference type="SAM" id="Phobius"/>
    </source>
</evidence>
<keyword evidence="4" id="KW-0472">Membrane</keyword>
<evidence type="ECO:0000313" key="5">
    <source>
        <dbReference type="EMBL" id="CAI8888811.1"/>
    </source>
</evidence>
<dbReference type="Gene3D" id="1.10.443.10">
    <property type="entry name" value="Intergrase catalytic core"/>
    <property type="match status" value="1"/>
</dbReference>
<evidence type="ECO:0008006" key="7">
    <source>
        <dbReference type="Google" id="ProtNLM"/>
    </source>
</evidence>
<keyword evidence="1" id="KW-0233">DNA recombination</keyword>
<gene>
    <name evidence="5" type="ORF">MSZNOR_3200</name>
</gene>
<feature type="transmembrane region" description="Helical" evidence="4">
    <location>
        <begin position="34"/>
        <end position="54"/>
    </location>
</feature>
<dbReference type="InterPro" id="IPR050445">
    <property type="entry name" value="Bact_polysacc_biosynth/exp"/>
</dbReference>
<proteinExistence type="predicted"/>
<feature type="coiled-coil region" evidence="2">
    <location>
        <begin position="227"/>
        <end position="283"/>
    </location>
</feature>
<evidence type="ECO:0000256" key="2">
    <source>
        <dbReference type="SAM" id="Coils"/>
    </source>
</evidence>
<keyword evidence="4" id="KW-1133">Transmembrane helix</keyword>
<reference evidence="5 6" key="1">
    <citation type="submission" date="2023-03" db="EMBL/GenBank/DDBJ databases">
        <authorList>
            <person name="Pearce D."/>
        </authorList>
    </citation>
    <scope>NUCLEOTIDE SEQUENCE [LARGE SCALE GENOMIC DNA]</scope>
    <source>
        <strain evidence="5">Msz</strain>
    </source>
</reference>
<dbReference type="PANTHER" id="PTHR32309">
    <property type="entry name" value="TYROSINE-PROTEIN KINASE"/>
    <property type="match status" value="1"/>
</dbReference>
<keyword evidence="2" id="KW-0175">Coiled coil</keyword>
<organism evidence="5 6">
    <name type="scientific">Methylocaldum szegediense</name>
    <dbReference type="NCBI Taxonomy" id="73780"/>
    <lineage>
        <taxon>Bacteria</taxon>
        <taxon>Pseudomonadati</taxon>
        <taxon>Pseudomonadota</taxon>
        <taxon>Gammaproteobacteria</taxon>
        <taxon>Methylococcales</taxon>
        <taxon>Methylococcaceae</taxon>
        <taxon>Methylocaldum</taxon>
    </lineage>
</organism>
<keyword evidence="6" id="KW-1185">Reference proteome</keyword>
<keyword evidence="4" id="KW-0812">Transmembrane</keyword>
<dbReference type="Proteomes" id="UP001162030">
    <property type="component" value="Chromosome"/>
</dbReference>
<feature type="coiled-coil region" evidence="2">
    <location>
        <begin position="321"/>
        <end position="386"/>
    </location>
</feature>
<dbReference type="InterPro" id="IPR011010">
    <property type="entry name" value="DNA_brk_join_enz"/>
</dbReference>
<evidence type="ECO:0000313" key="6">
    <source>
        <dbReference type="Proteomes" id="UP001162030"/>
    </source>
</evidence>
<feature type="region of interest" description="Disordered" evidence="3">
    <location>
        <begin position="1"/>
        <end position="23"/>
    </location>
</feature>
<name>A0ABN8X5H3_9GAMM</name>
<sequence length="648" mass="72293">MPDMRSIDILPSPEAPQDFLSHSGTASLQPKRRLGVFAVAFSLALVTSMAYVWLRQPIYESSASLLTVAPSRVDEAEAEVGVQHVMVQSEVLLGVPLLEATLTNLRAAPGATVAANLTVNDLLTLLSVDTIADTNIVTLRARGPNPDILAPVINAWIDAYQARRERQIRETKDNTATALRIEFEQLGEKVAAKRRELELFRREHGIVSKNDADNRAMAELSGLNAALNRAMEEEVKTKAQLDAIQQAIAKGEPVVPPHDEQGLANLERRAQELREQLKDVKRRYTSKYLSLQPQLRIIPEQLQQIEDEIRKKLEYGKQNALSEAQQAYASARQSVEEIRRKIAAREREASEFTTRFAEYEARRANLEKLEEVYRDTEVRLAQVEANPREMLPQLQILEPGYPPKKPVWPHYWRDSGIALAGSLGLALITVWLYEFLTRKGSPTVGTSLPDIHIYNVPENVLLRRRTATSSVIPAQQFPALEAPRIRELTEQELRVLLEAATLKAKQAIALLLSGLTLEEIAELRREQFDHASNKLHTEGNHPRTVPIPRLLKRWLADSEDLPNSEDLESLIACAAIDSGLAQPETINAAALRHTYISYLVRQGIRLSELERVVGPLPSKALASYGRFSPPGPGLPAESVPLIHPALRS</sequence>
<evidence type="ECO:0000256" key="1">
    <source>
        <dbReference type="ARBA" id="ARBA00023172"/>
    </source>
</evidence>
<evidence type="ECO:0000256" key="3">
    <source>
        <dbReference type="SAM" id="MobiDB-lite"/>
    </source>
</evidence>
<dbReference type="SUPFAM" id="SSF56349">
    <property type="entry name" value="DNA breaking-rejoining enzymes"/>
    <property type="match status" value="1"/>
</dbReference>
<dbReference type="PANTHER" id="PTHR32309:SF31">
    <property type="entry name" value="CAPSULAR EXOPOLYSACCHARIDE FAMILY"/>
    <property type="match status" value="1"/>
</dbReference>